<sequence length="358" mass="40671">MRNGFLRLLNKQLEKPSEQEIQEFKSLLAIKHFKKQSRLLFYKNKDELVVFYNDQFVGSMKGRLGELLIKAYFTNVSPSFTESVEINYLLSYDWFQEYSRANAAVSPRQKKFKKHLLSYTLMYTEVKPGLFRNTLPWTQGPITIPVSTFLIKHDSGWSLIDAGYDAHSTQLLQDIKTQLNGDTLSYIFITHGHLDHIAAIPLLIKDYPNVKIMANEKEFIYLTGEKKYNADNGDTLLFNATRRFHHGSKVVVGKGYLVPITDNQPIGGLVCVTTHGHTLGSMSYLHKESKSVMVGDSLMNYSPFSSCPSCSIFGLTTCCMQDAKKSVEKILGLDVDTIFPAHDKECGITKEKIRKDIK</sequence>
<evidence type="ECO:0000259" key="1">
    <source>
        <dbReference type="SMART" id="SM00849"/>
    </source>
</evidence>
<evidence type="ECO:0000313" key="3">
    <source>
        <dbReference type="Proteomes" id="UP001210925"/>
    </source>
</evidence>
<dbReference type="AlphaFoldDB" id="A0AAD5UFR4"/>
<dbReference type="SMART" id="SM00849">
    <property type="entry name" value="Lactamase_B"/>
    <property type="match status" value="1"/>
</dbReference>
<feature type="domain" description="Metallo-beta-lactamase" evidence="1">
    <location>
        <begin position="145"/>
        <end position="342"/>
    </location>
</feature>
<organism evidence="2 3">
    <name type="scientific">Boothiomyces macroporosus</name>
    <dbReference type="NCBI Taxonomy" id="261099"/>
    <lineage>
        <taxon>Eukaryota</taxon>
        <taxon>Fungi</taxon>
        <taxon>Fungi incertae sedis</taxon>
        <taxon>Chytridiomycota</taxon>
        <taxon>Chytridiomycota incertae sedis</taxon>
        <taxon>Chytridiomycetes</taxon>
        <taxon>Rhizophydiales</taxon>
        <taxon>Terramycetaceae</taxon>
        <taxon>Boothiomyces</taxon>
    </lineage>
</organism>
<dbReference type="InterPro" id="IPR001279">
    <property type="entry name" value="Metallo-B-lactamas"/>
</dbReference>
<name>A0AAD5UFR4_9FUNG</name>
<evidence type="ECO:0000313" key="2">
    <source>
        <dbReference type="EMBL" id="KAJ3256942.1"/>
    </source>
</evidence>
<dbReference type="PANTHER" id="PTHR42951:SF15">
    <property type="entry name" value="METALLO-BETA-LACTAMASE SUPERFAMILY PROTEIN"/>
    <property type="match status" value="1"/>
</dbReference>
<dbReference type="InterPro" id="IPR036866">
    <property type="entry name" value="RibonucZ/Hydroxyglut_hydro"/>
</dbReference>
<keyword evidence="3" id="KW-1185">Reference proteome</keyword>
<dbReference type="EMBL" id="JADGKB010000044">
    <property type="protein sequence ID" value="KAJ3256942.1"/>
    <property type="molecule type" value="Genomic_DNA"/>
</dbReference>
<reference evidence="2" key="1">
    <citation type="submission" date="2020-05" db="EMBL/GenBank/DDBJ databases">
        <title>Phylogenomic resolution of chytrid fungi.</title>
        <authorList>
            <person name="Stajich J.E."/>
            <person name="Amses K."/>
            <person name="Simmons R."/>
            <person name="Seto K."/>
            <person name="Myers J."/>
            <person name="Bonds A."/>
            <person name="Quandt C.A."/>
            <person name="Barry K."/>
            <person name="Liu P."/>
            <person name="Grigoriev I."/>
            <person name="Longcore J.E."/>
            <person name="James T.Y."/>
        </authorList>
    </citation>
    <scope>NUCLEOTIDE SEQUENCE</scope>
    <source>
        <strain evidence="2">PLAUS21</strain>
    </source>
</reference>
<dbReference type="Proteomes" id="UP001210925">
    <property type="component" value="Unassembled WGS sequence"/>
</dbReference>
<dbReference type="Gene3D" id="3.60.15.10">
    <property type="entry name" value="Ribonuclease Z/Hydroxyacylglutathione hydrolase-like"/>
    <property type="match status" value="1"/>
</dbReference>
<dbReference type="SUPFAM" id="SSF56281">
    <property type="entry name" value="Metallo-hydrolase/oxidoreductase"/>
    <property type="match status" value="1"/>
</dbReference>
<accession>A0AAD5UFR4</accession>
<proteinExistence type="predicted"/>
<dbReference type="PANTHER" id="PTHR42951">
    <property type="entry name" value="METALLO-BETA-LACTAMASE DOMAIN-CONTAINING"/>
    <property type="match status" value="1"/>
</dbReference>
<comment type="caution">
    <text evidence="2">The sequence shown here is derived from an EMBL/GenBank/DDBJ whole genome shotgun (WGS) entry which is preliminary data.</text>
</comment>
<dbReference type="InterPro" id="IPR050855">
    <property type="entry name" value="NDM-1-like"/>
</dbReference>
<gene>
    <name evidence="2" type="ORF">HK103_005060</name>
</gene>
<protein>
    <recommendedName>
        <fullName evidence="1">Metallo-beta-lactamase domain-containing protein</fullName>
    </recommendedName>
</protein>
<dbReference type="Pfam" id="PF00753">
    <property type="entry name" value="Lactamase_B"/>
    <property type="match status" value="1"/>
</dbReference>